<evidence type="ECO:0000313" key="10">
    <source>
        <dbReference type="EMBL" id="THW40869.1"/>
    </source>
</evidence>
<accession>A0A4S8XKW0</accession>
<feature type="transmembrane region" description="Helical" evidence="8">
    <location>
        <begin position="338"/>
        <end position="357"/>
    </location>
</feature>
<proteinExistence type="inferred from homology"/>
<dbReference type="InterPro" id="IPR044880">
    <property type="entry name" value="NCX_ion-bd_dom_sf"/>
</dbReference>
<evidence type="ECO:0000256" key="6">
    <source>
        <dbReference type="ARBA" id="ARBA00023136"/>
    </source>
</evidence>
<dbReference type="InterPro" id="IPR004481">
    <property type="entry name" value="K/Na/Ca-exchanger"/>
</dbReference>
<feature type="domain" description="Sodium/calcium exchanger membrane region" evidence="9">
    <location>
        <begin position="30"/>
        <end position="169"/>
    </location>
</feature>
<feature type="transmembrane region" description="Helical" evidence="8">
    <location>
        <begin position="130"/>
        <end position="150"/>
    </location>
</feature>
<keyword evidence="6 8" id="KW-0472">Membrane</keyword>
<dbReference type="Pfam" id="PF01699">
    <property type="entry name" value="Na_Ca_ex"/>
    <property type="match status" value="2"/>
</dbReference>
<organism evidence="10 11">
    <name type="scientific">Aureobasidium pullulans</name>
    <name type="common">Black yeast</name>
    <name type="synonym">Pullularia pullulans</name>
    <dbReference type="NCBI Taxonomy" id="5580"/>
    <lineage>
        <taxon>Eukaryota</taxon>
        <taxon>Fungi</taxon>
        <taxon>Dikarya</taxon>
        <taxon>Ascomycota</taxon>
        <taxon>Pezizomycotina</taxon>
        <taxon>Dothideomycetes</taxon>
        <taxon>Dothideomycetidae</taxon>
        <taxon>Dothideales</taxon>
        <taxon>Saccotheciaceae</taxon>
        <taxon>Aureobasidium</taxon>
    </lineage>
</organism>
<dbReference type="GO" id="GO:0008273">
    <property type="term" value="F:calcium, potassium:sodium antiporter activity"/>
    <property type="evidence" value="ECO:0007669"/>
    <property type="project" value="TreeGrafter"/>
</dbReference>
<feature type="domain" description="Sodium/calcium exchanger membrane region" evidence="9">
    <location>
        <begin position="240"/>
        <end position="379"/>
    </location>
</feature>
<gene>
    <name evidence="10" type="ORF">D6D22_05660</name>
</gene>
<reference evidence="10 11" key="1">
    <citation type="submission" date="2018-10" db="EMBL/GenBank/DDBJ databases">
        <title>Fifty Aureobasidium pullulans genomes reveal a recombining polyextremotolerant generalist.</title>
        <authorList>
            <person name="Gostincar C."/>
            <person name="Turk M."/>
            <person name="Zajc J."/>
            <person name="Gunde-Cimerman N."/>
        </authorList>
    </citation>
    <scope>NUCLEOTIDE SEQUENCE [LARGE SCALE GENOMIC DNA]</scope>
    <source>
        <strain evidence="10 11">EXF-11013</strain>
    </source>
</reference>
<feature type="transmembrane region" description="Helical" evidence="8">
    <location>
        <begin position="364"/>
        <end position="384"/>
    </location>
</feature>
<keyword evidence="5 8" id="KW-1133">Transmembrane helix</keyword>
<name>A0A4S8XKW0_AURPU</name>
<feature type="compositionally biased region" description="Acidic residues" evidence="7">
    <location>
        <begin position="185"/>
        <end position="205"/>
    </location>
</feature>
<evidence type="ECO:0000259" key="9">
    <source>
        <dbReference type="Pfam" id="PF01699"/>
    </source>
</evidence>
<keyword evidence="3" id="KW-0813">Transport</keyword>
<evidence type="ECO:0000256" key="4">
    <source>
        <dbReference type="ARBA" id="ARBA00022692"/>
    </source>
</evidence>
<keyword evidence="4 8" id="KW-0812">Transmembrane</keyword>
<dbReference type="AlphaFoldDB" id="A0A4S8XKW0"/>
<feature type="transmembrane region" description="Helical" evidence="8">
    <location>
        <begin position="304"/>
        <end position="326"/>
    </location>
</feature>
<keyword evidence="3" id="KW-0050">Antiport</keyword>
<dbReference type="Proteomes" id="UP000310687">
    <property type="component" value="Unassembled WGS sequence"/>
</dbReference>
<sequence>MVTFLNHPTATALYSSTSHMADAGMISYNVASFICALFVLEFGADKFVDHTAFVADRTGIPEAVIGLLTAGAEWEELAVVIACMLQNRPSLAIGNIVGSGISNILGAFSLGLIFRNQEELIAFDASAKTYTLILFLLTLLFTGLVQWGSLDQTRTIGVILIVVFVVYVASVAYLIVKGRLTAPESDSDSESEGESIDSEDDEEEATSISRAQVNSTTPLLEAQQELSIVRQHKHSISYHVASLVFGFLAIVLSSFVLSNAASTIADQTGLSDVLFGVVFLSIATTLPEKFVAVVSGSRNRTGILVANTVGSNIFLLSLCMGVLLVSTAGTVDNATINIAELGVLVGSTLFMALTVWFGARWSRVAGMVMLIGYLAFLILEFTTIRHE</sequence>
<dbReference type="GO" id="GO:0005262">
    <property type="term" value="F:calcium channel activity"/>
    <property type="evidence" value="ECO:0007669"/>
    <property type="project" value="TreeGrafter"/>
</dbReference>
<evidence type="ECO:0000256" key="7">
    <source>
        <dbReference type="SAM" id="MobiDB-lite"/>
    </source>
</evidence>
<feature type="region of interest" description="Disordered" evidence="7">
    <location>
        <begin position="183"/>
        <end position="209"/>
    </location>
</feature>
<dbReference type="EMBL" id="QZAL01000076">
    <property type="protein sequence ID" value="THW40869.1"/>
    <property type="molecule type" value="Genomic_DNA"/>
</dbReference>
<dbReference type="Gene3D" id="1.20.1420.30">
    <property type="entry name" value="NCX, central ion-binding region"/>
    <property type="match status" value="2"/>
</dbReference>
<evidence type="ECO:0000256" key="8">
    <source>
        <dbReference type="SAM" id="Phobius"/>
    </source>
</evidence>
<evidence type="ECO:0000256" key="5">
    <source>
        <dbReference type="ARBA" id="ARBA00022989"/>
    </source>
</evidence>
<evidence type="ECO:0000256" key="3">
    <source>
        <dbReference type="ARBA" id="ARBA00022449"/>
    </source>
</evidence>
<comment type="similarity">
    <text evidence="2">Belongs to the Ca(2+):cation antiporter (CaCA) (TC 2.A.19) family. SLC24A subfamily.</text>
</comment>
<dbReference type="PANTHER" id="PTHR10846">
    <property type="entry name" value="SODIUM/POTASSIUM/CALCIUM EXCHANGER"/>
    <property type="match status" value="1"/>
</dbReference>
<dbReference type="GO" id="GO:0005886">
    <property type="term" value="C:plasma membrane"/>
    <property type="evidence" value="ECO:0007669"/>
    <property type="project" value="TreeGrafter"/>
</dbReference>
<comment type="caution">
    <text evidence="10">The sequence shown here is derived from an EMBL/GenBank/DDBJ whole genome shotgun (WGS) entry which is preliminary data.</text>
</comment>
<comment type="subcellular location">
    <subcellularLocation>
        <location evidence="1">Membrane</location>
        <topology evidence="1">Multi-pass membrane protein</topology>
    </subcellularLocation>
</comment>
<dbReference type="GO" id="GO:0006874">
    <property type="term" value="P:intracellular calcium ion homeostasis"/>
    <property type="evidence" value="ECO:0007669"/>
    <property type="project" value="TreeGrafter"/>
</dbReference>
<dbReference type="InterPro" id="IPR004837">
    <property type="entry name" value="NaCa_Exmemb"/>
</dbReference>
<dbReference type="PANTHER" id="PTHR10846:SF8">
    <property type="entry name" value="INNER MEMBRANE PROTEIN YRBG"/>
    <property type="match status" value="1"/>
</dbReference>
<evidence type="ECO:0000256" key="1">
    <source>
        <dbReference type="ARBA" id="ARBA00004141"/>
    </source>
</evidence>
<feature type="transmembrane region" description="Helical" evidence="8">
    <location>
        <begin position="240"/>
        <end position="261"/>
    </location>
</feature>
<protein>
    <recommendedName>
        <fullName evidence="9">Sodium/calcium exchanger membrane region domain-containing protein</fullName>
    </recommendedName>
</protein>
<feature type="transmembrane region" description="Helical" evidence="8">
    <location>
        <begin position="20"/>
        <end position="40"/>
    </location>
</feature>
<evidence type="ECO:0000313" key="11">
    <source>
        <dbReference type="Proteomes" id="UP000310687"/>
    </source>
</evidence>
<feature type="transmembrane region" description="Helical" evidence="8">
    <location>
        <begin position="156"/>
        <end position="176"/>
    </location>
</feature>
<evidence type="ECO:0000256" key="2">
    <source>
        <dbReference type="ARBA" id="ARBA00005364"/>
    </source>
</evidence>